<dbReference type="RefSeq" id="WP_135295220.1">
    <property type="nucleotide sequence ID" value="NZ_VDDB01000006.1"/>
</dbReference>
<gene>
    <name evidence="1" type="ORF">FHG55_07500</name>
</gene>
<organism evidence="1 2">
    <name type="scientific">Pseudomonas jessenii</name>
    <dbReference type="NCBI Taxonomy" id="77298"/>
    <lineage>
        <taxon>Bacteria</taxon>
        <taxon>Pseudomonadati</taxon>
        <taxon>Pseudomonadota</taxon>
        <taxon>Gammaproteobacteria</taxon>
        <taxon>Pseudomonadales</taxon>
        <taxon>Pseudomonadaceae</taxon>
        <taxon>Pseudomonas</taxon>
    </lineage>
</organism>
<keyword evidence="2" id="KW-1185">Reference proteome</keyword>
<dbReference type="AlphaFoldDB" id="A0A5C4L1C6"/>
<evidence type="ECO:0000313" key="2">
    <source>
        <dbReference type="Proteomes" id="UP000306272"/>
    </source>
</evidence>
<comment type="caution">
    <text evidence="1">The sequence shown here is derived from an EMBL/GenBank/DDBJ whole genome shotgun (WGS) entry which is preliminary data.</text>
</comment>
<evidence type="ECO:0000313" key="1">
    <source>
        <dbReference type="EMBL" id="TNB97964.1"/>
    </source>
</evidence>
<sequence>MDPHFERFGKPSLHNTKSTTIITHDEYLSGNSGVKATYPGKAGDELAFYLVAEDADTHRKWQINLSDRPDYAIPITDYWEWELVGKQIYMFFDVIRDSKLLGRSKGFSFTILDK</sequence>
<accession>A0A5C4L1C6</accession>
<proteinExistence type="predicted"/>
<dbReference type="Proteomes" id="UP000306272">
    <property type="component" value="Unassembled WGS sequence"/>
</dbReference>
<reference evidence="1" key="1">
    <citation type="submission" date="2019-06" db="EMBL/GenBank/DDBJ databases">
        <title>Pseudomonas-derived Butenolides : (Bio)synthesis of Styrolides.</title>
        <authorList>
            <person name="Klapper M."/>
            <person name="Chowdhury S."/>
            <person name="Stallforth P."/>
        </authorList>
    </citation>
    <scope>NUCLEOTIDE SEQUENCE [LARGE SCALE GENOMIC DNA]</scope>
    <source>
        <strain evidence="1">EC-S101</strain>
    </source>
</reference>
<dbReference type="EMBL" id="VDDB01000006">
    <property type="protein sequence ID" value="TNB97964.1"/>
    <property type="molecule type" value="Genomic_DNA"/>
</dbReference>
<protein>
    <submittedName>
        <fullName evidence="1">Uncharacterized protein</fullName>
    </submittedName>
</protein>
<name>A0A5C4L1C6_PSEJE</name>